<evidence type="ECO:0000313" key="9">
    <source>
        <dbReference type="EMBL" id="SHI13636.1"/>
    </source>
</evidence>
<evidence type="ECO:0000313" key="10">
    <source>
        <dbReference type="Proteomes" id="UP000183954"/>
    </source>
</evidence>
<keyword evidence="6 7" id="KW-0472">Membrane</keyword>
<comment type="subcellular location">
    <subcellularLocation>
        <location evidence="1 7">Cell membrane</location>
        <topology evidence="1 7">Multi-pass membrane protein</topology>
    </subcellularLocation>
</comment>
<dbReference type="Gene3D" id="1.10.3720.10">
    <property type="entry name" value="MetI-like"/>
    <property type="match status" value="1"/>
</dbReference>
<feature type="transmembrane region" description="Helical" evidence="7">
    <location>
        <begin position="252"/>
        <end position="273"/>
    </location>
</feature>
<evidence type="ECO:0000256" key="3">
    <source>
        <dbReference type="ARBA" id="ARBA00022475"/>
    </source>
</evidence>
<dbReference type="Pfam" id="PF00528">
    <property type="entry name" value="BPD_transp_1"/>
    <property type="match status" value="1"/>
</dbReference>
<evidence type="ECO:0000256" key="7">
    <source>
        <dbReference type="RuleBase" id="RU363032"/>
    </source>
</evidence>
<keyword evidence="2 7" id="KW-0813">Transport</keyword>
<proteinExistence type="inferred from homology"/>
<feature type="domain" description="ABC transmembrane type-1" evidence="8">
    <location>
        <begin position="90"/>
        <end position="270"/>
    </location>
</feature>
<feature type="transmembrane region" description="Helical" evidence="7">
    <location>
        <begin position="128"/>
        <end position="148"/>
    </location>
</feature>
<protein>
    <submittedName>
        <fullName evidence="9">NitT/TauT family transport system permease protein</fullName>
    </submittedName>
</protein>
<sequence>MSMFNMKKDSVSYRAQLSGISPEHKDYLHRVRMEKIFVRVIQLLIFCTALLLWEICANAKIVDPFITSQPSRVLKTVIRLYVDGVLFQHIGITCLEAIVGFVLGTVLGTLIAIMLWWSEFLCKVLEPYLVVLNSLPKIALGPVFIVWIGAGPAAIIVMTLAISLIVTVLEVLNGFLTIDQEKIKLVQTFGGTKFQVLTKVLLPASYPTFINALKINVGLSWVGVIVGEFLVSKAGLGYLIVYGGQVFKLDLVMTSVIILGVAATVMYQGVVYLEKMLVKNKT</sequence>
<evidence type="ECO:0000256" key="4">
    <source>
        <dbReference type="ARBA" id="ARBA00022692"/>
    </source>
</evidence>
<accession>A0A1M5YNS7</accession>
<dbReference type="AlphaFoldDB" id="A0A1M5YNS7"/>
<gene>
    <name evidence="9" type="ORF">SAMN02746098_02597</name>
</gene>
<dbReference type="GO" id="GO:0055085">
    <property type="term" value="P:transmembrane transport"/>
    <property type="evidence" value="ECO:0007669"/>
    <property type="project" value="InterPro"/>
</dbReference>
<dbReference type="PANTHER" id="PTHR30151:SF19">
    <property type="entry name" value="ABC TRANSPORTER PERMEASE"/>
    <property type="match status" value="1"/>
</dbReference>
<name>A0A1M5YNS7_9FIRM</name>
<comment type="similarity">
    <text evidence="7">Belongs to the binding-protein-dependent transport system permease family.</text>
</comment>
<keyword evidence="4 7" id="KW-0812">Transmembrane</keyword>
<keyword evidence="3" id="KW-1003">Cell membrane</keyword>
<reference evidence="10" key="1">
    <citation type="submission" date="2016-11" db="EMBL/GenBank/DDBJ databases">
        <authorList>
            <person name="Varghese N."/>
            <person name="Submissions S."/>
        </authorList>
    </citation>
    <scope>NUCLEOTIDE SEQUENCE [LARGE SCALE GENOMIC DNA]</scope>
    <source>
        <strain evidence="10">DSM 15449</strain>
    </source>
</reference>
<organism evidence="9 10">
    <name type="scientific">Desulfosporosinus lacus DSM 15449</name>
    <dbReference type="NCBI Taxonomy" id="1121420"/>
    <lineage>
        <taxon>Bacteria</taxon>
        <taxon>Bacillati</taxon>
        <taxon>Bacillota</taxon>
        <taxon>Clostridia</taxon>
        <taxon>Eubacteriales</taxon>
        <taxon>Desulfitobacteriaceae</taxon>
        <taxon>Desulfosporosinus</taxon>
    </lineage>
</organism>
<dbReference type="SUPFAM" id="SSF161098">
    <property type="entry name" value="MetI-like"/>
    <property type="match status" value="1"/>
</dbReference>
<feature type="transmembrane region" description="Helical" evidence="7">
    <location>
        <begin position="219"/>
        <end position="240"/>
    </location>
</feature>
<evidence type="ECO:0000256" key="2">
    <source>
        <dbReference type="ARBA" id="ARBA00022448"/>
    </source>
</evidence>
<feature type="transmembrane region" description="Helical" evidence="7">
    <location>
        <begin position="90"/>
        <end position="116"/>
    </location>
</feature>
<dbReference type="PANTHER" id="PTHR30151">
    <property type="entry name" value="ALKANE SULFONATE ABC TRANSPORTER-RELATED, MEMBRANE SUBUNIT"/>
    <property type="match status" value="1"/>
</dbReference>
<evidence type="ECO:0000256" key="1">
    <source>
        <dbReference type="ARBA" id="ARBA00004651"/>
    </source>
</evidence>
<evidence type="ECO:0000256" key="6">
    <source>
        <dbReference type="ARBA" id="ARBA00023136"/>
    </source>
</evidence>
<evidence type="ECO:0000256" key="5">
    <source>
        <dbReference type="ARBA" id="ARBA00022989"/>
    </source>
</evidence>
<feature type="transmembrane region" description="Helical" evidence="7">
    <location>
        <begin position="36"/>
        <end position="55"/>
    </location>
</feature>
<dbReference type="PROSITE" id="PS50928">
    <property type="entry name" value="ABC_TM1"/>
    <property type="match status" value="1"/>
</dbReference>
<keyword evidence="10" id="KW-1185">Reference proteome</keyword>
<dbReference type="GO" id="GO:0005886">
    <property type="term" value="C:plasma membrane"/>
    <property type="evidence" value="ECO:0007669"/>
    <property type="project" value="UniProtKB-SubCell"/>
</dbReference>
<evidence type="ECO:0000259" key="8">
    <source>
        <dbReference type="PROSITE" id="PS50928"/>
    </source>
</evidence>
<keyword evidence="5 7" id="KW-1133">Transmembrane helix</keyword>
<feature type="transmembrane region" description="Helical" evidence="7">
    <location>
        <begin position="154"/>
        <end position="176"/>
    </location>
</feature>
<dbReference type="InterPro" id="IPR000515">
    <property type="entry name" value="MetI-like"/>
</dbReference>
<dbReference type="InterPro" id="IPR035906">
    <property type="entry name" value="MetI-like_sf"/>
</dbReference>
<dbReference type="EMBL" id="FQXJ01000008">
    <property type="protein sequence ID" value="SHI13636.1"/>
    <property type="molecule type" value="Genomic_DNA"/>
</dbReference>
<dbReference type="STRING" id="1121420.SAMN02746098_02597"/>
<dbReference type="Proteomes" id="UP000183954">
    <property type="component" value="Unassembled WGS sequence"/>
</dbReference>